<dbReference type="Gene3D" id="3.30.710.10">
    <property type="entry name" value="Potassium Channel Kv1.1, Chain A"/>
    <property type="match status" value="1"/>
</dbReference>
<feature type="domain" description="BTB" evidence="1">
    <location>
        <begin position="34"/>
        <end position="108"/>
    </location>
</feature>
<dbReference type="AlphaFoldDB" id="A0A0D2PDP9"/>
<dbReference type="Pfam" id="PF00651">
    <property type="entry name" value="BTB"/>
    <property type="match status" value="1"/>
</dbReference>
<proteinExistence type="predicted"/>
<dbReference type="OMA" id="EARTCLM"/>
<dbReference type="InterPro" id="IPR011333">
    <property type="entry name" value="SKP1/BTB/POZ_sf"/>
</dbReference>
<dbReference type="PROSITE" id="PS50097">
    <property type="entry name" value="BTB"/>
    <property type="match status" value="1"/>
</dbReference>
<reference evidence="3" key="1">
    <citation type="submission" date="2014-04" db="EMBL/GenBank/DDBJ databases">
        <title>Evolutionary Origins and Diversification of the Mycorrhizal Mutualists.</title>
        <authorList>
            <consortium name="DOE Joint Genome Institute"/>
            <consortium name="Mycorrhizal Genomics Consortium"/>
            <person name="Kohler A."/>
            <person name="Kuo A."/>
            <person name="Nagy L.G."/>
            <person name="Floudas D."/>
            <person name="Copeland A."/>
            <person name="Barry K.W."/>
            <person name="Cichocki N."/>
            <person name="Veneault-Fourrey C."/>
            <person name="LaButti K."/>
            <person name="Lindquist E.A."/>
            <person name="Lipzen A."/>
            <person name="Lundell T."/>
            <person name="Morin E."/>
            <person name="Murat C."/>
            <person name="Riley R."/>
            <person name="Ohm R."/>
            <person name="Sun H."/>
            <person name="Tunlid A."/>
            <person name="Henrissat B."/>
            <person name="Grigoriev I.V."/>
            <person name="Hibbett D.S."/>
            <person name="Martin F."/>
        </authorList>
    </citation>
    <scope>NUCLEOTIDE SEQUENCE [LARGE SCALE GENOMIC DNA]</scope>
    <source>
        <strain evidence="3">FD-334 SS-4</strain>
    </source>
</reference>
<evidence type="ECO:0000259" key="1">
    <source>
        <dbReference type="PROSITE" id="PS50097"/>
    </source>
</evidence>
<evidence type="ECO:0000313" key="2">
    <source>
        <dbReference type="EMBL" id="KJA26651.1"/>
    </source>
</evidence>
<organism evidence="2 3">
    <name type="scientific">Hypholoma sublateritium (strain FD-334 SS-4)</name>
    <dbReference type="NCBI Taxonomy" id="945553"/>
    <lineage>
        <taxon>Eukaryota</taxon>
        <taxon>Fungi</taxon>
        <taxon>Dikarya</taxon>
        <taxon>Basidiomycota</taxon>
        <taxon>Agaricomycotina</taxon>
        <taxon>Agaricomycetes</taxon>
        <taxon>Agaricomycetidae</taxon>
        <taxon>Agaricales</taxon>
        <taxon>Agaricineae</taxon>
        <taxon>Strophariaceae</taxon>
        <taxon>Hypholoma</taxon>
    </lineage>
</organism>
<dbReference type="CDD" id="cd18186">
    <property type="entry name" value="BTB_POZ_ZBTB_KLHL-like"/>
    <property type="match status" value="1"/>
</dbReference>
<keyword evidence="3" id="KW-1185">Reference proteome</keyword>
<gene>
    <name evidence="2" type="ORF">HYPSUDRAFT_198909</name>
</gene>
<dbReference type="EMBL" id="KN817527">
    <property type="protein sequence ID" value="KJA26651.1"/>
    <property type="molecule type" value="Genomic_DNA"/>
</dbReference>
<dbReference type="Proteomes" id="UP000054270">
    <property type="component" value="Unassembled WGS sequence"/>
</dbReference>
<evidence type="ECO:0000313" key="3">
    <source>
        <dbReference type="Proteomes" id="UP000054270"/>
    </source>
</evidence>
<dbReference type="InterPro" id="IPR000210">
    <property type="entry name" value="BTB/POZ_dom"/>
</dbReference>
<name>A0A0D2PDP9_HYPSF</name>
<accession>A0A0D2PDP9</accession>
<protein>
    <recommendedName>
        <fullName evidence="1">BTB domain-containing protein</fullName>
    </recommendedName>
</protein>
<dbReference type="OrthoDB" id="3204157at2759"/>
<dbReference type="SUPFAM" id="SSF54695">
    <property type="entry name" value="POZ domain"/>
    <property type="match status" value="1"/>
</dbReference>
<sequence length="210" mass="23499">MSSNTPIKRKRTADTVAEAEGPIARSTRFWFDDGNVILQSENTQFRVHRSILATHSEIMKNCFSFVQPDDAPAVDGCPLVLMPDSAKDIDNLCAILYGMYHVDVDGIDGSFVTTMLRMGFKYEIAFFKKSAQNCLRPLFPTTLDQWNGAQKKVQDIISRNKGFLFDVINVAHGNHFSTILPAAFLSLYIHHSLDEIITGVKDTANILANR</sequence>